<dbReference type="GO" id="GO:0016020">
    <property type="term" value="C:membrane"/>
    <property type="evidence" value="ECO:0007669"/>
    <property type="project" value="UniProtKB-SubCell"/>
</dbReference>
<dbReference type="Gene3D" id="1.20.1250.20">
    <property type="entry name" value="MFS general substrate transporter like domains"/>
    <property type="match status" value="2"/>
</dbReference>
<feature type="transmembrane region" description="Helical" evidence="3">
    <location>
        <begin position="435"/>
        <end position="454"/>
    </location>
</feature>
<dbReference type="InterPro" id="IPR036259">
    <property type="entry name" value="MFS_trans_sf"/>
</dbReference>
<dbReference type="RefSeq" id="XP_062878406.1">
    <property type="nucleotide sequence ID" value="XM_063022336.1"/>
</dbReference>
<evidence type="ECO:0000313" key="5">
    <source>
        <dbReference type="EMBL" id="WPK26024.1"/>
    </source>
</evidence>
<feature type="transmembrane region" description="Helical" evidence="3">
    <location>
        <begin position="466"/>
        <end position="486"/>
    </location>
</feature>
<dbReference type="Pfam" id="PF07690">
    <property type="entry name" value="MFS_1"/>
    <property type="match status" value="1"/>
</dbReference>
<accession>A0AAX4HBT1</accession>
<evidence type="ECO:0000256" key="1">
    <source>
        <dbReference type="ARBA" id="ARBA00004141"/>
    </source>
</evidence>
<feature type="transmembrane region" description="Helical" evidence="3">
    <location>
        <begin position="400"/>
        <end position="423"/>
    </location>
</feature>
<dbReference type="GO" id="GO:0022857">
    <property type="term" value="F:transmembrane transporter activity"/>
    <property type="evidence" value="ECO:0007669"/>
    <property type="project" value="InterPro"/>
</dbReference>
<keyword evidence="3" id="KW-1133">Transmembrane helix</keyword>
<feature type="transmembrane region" description="Helical" evidence="3">
    <location>
        <begin position="345"/>
        <end position="366"/>
    </location>
</feature>
<organism evidence="5 6">
    <name type="scientific">Australozyma saopauloensis</name>
    <dbReference type="NCBI Taxonomy" id="291208"/>
    <lineage>
        <taxon>Eukaryota</taxon>
        <taxon>Fungi</taxon>
        <taxon>Dikarya</taxon>
        <taxon>Ascomycota</taxon>
        <taxon>Saccharomycotina</taxon>
        <taxon>Pichiomycetes</taxon>
        <taxon>Metschnikowiaceae</taxon>
        <taxon>Australozyma</taxon>
    </lineage>
</organism>
<name>A0AAX4HBT1_9ASCO</name>
<dbReference type="EMBL" id="CP138897">
    <property type="protein sequence ID" value="WPK26024.1"/>
    <property type="molecule type" value="Genomic_DNA"/>
</dbReference>
<feature type="transmembrane region" description="Helical" evidence="3">
    <location>
        <begin position="132"/>
        <end position="149"/>
    </location>
</feature>
<protein>
    <recommendedName>
        <fullName evidence="4">Major facilitator superfamily (MFS) profile domain-containing protein</fullName>
    </recommendedName>
</protein>
<comment type="subcellular location">
    <subcellularLocation>
        <location evidence="1">Membrane</location>
        <topology evidence="1">Multi-pass membrane protein</topology>
    </subcellularLocation>
</comment>
<dbReference type="GeneID" id="88174433"/>
<evidence type="ECO:0000313" key="6">
    <source>
        <dbReference type="Proteomes" id="UP001338582"/>
    </source>
</evidence>
<feature type="transmembrane region" description="Helical" evidence="3">
    <location>
        <begin position="310"/>
        <end position="333"/>
    </location>
</feature>
<dbReference type="InterPro" id="IPR011701">
    <property type="entry name" value="MFS"/>
</dbReference>
<sequence>MSATQIIELGPMMGSSAIQQLSSLNQNLSQRRQNNSSLLQTENVMYSLESDPDAFPDGGIDAYQVLLGSFCGLIVDFGIPNAMGAIQTYVSTHQLSQYKLSTVNWVFSLHLAIMYLGGVVFGGFFDKFGAKRLLIAATVCIFLGLMATAELEELWQFLLSFSILTAFGSSLAMSPLMGVLSHWFLKKRGMALSMASAGSLVGSTIFALALPKLYLQLGFKWALRILAFICLTSMAISILLIKERPGFNPNAKAERDEEEIQIQSDNFRAENHKNAENILSVEVSEEDTAAEKKKSFFDFVNFKLFLDTKFVVICLATFANEVNSLTVLTYLASFALSFGVPEKKAYLLLTVINLSGIPSRVVTGFLADRYGRFNVMLAGNVLQTICIWAILLPANSLLPLLYTFTVMYGCMNASLISLIASCLGQICPATQFGKYYGMLYFLLAFLVILGMYIGSLVINAGTKHDYYNWIIFEGVLSTAGLLLWLWARWCVVGFRWCKF</sequence>
<evidence type="ECO:0000256" key="2">
    <source>
        <dbReference type="ARBA" id="ARBA00006727"/>
    </source>
</evidence>
<feature type="domain" description="Major facilitator superfamily (MFS) profile" evidence="4">
    <location>
        <begin position="64"/>
        <end position="499"/>
    </location>
</feature>
<dbReference type="SUPFAM" id="SSF103473">
    <property type="entry name" value="MFS general substrate transporter"/>
    <property type="match status" value="1"/>
</dbReference>
<comment type="similarity">
    <text evidence="2">Belongs to the major facilitator superfamily. Monocarboxylate porter (TC 2.A.1.13) family.</text>
</comment>
<feature type="transmembrane region" description="Helical" evidence="3">
    <location>
        <begin position="373"/>
        <end position="394"/>
    </location>
</feature>
<keyword evidence="6" id="KW-1185">Reference proteome</keyword>
<reference evidence="5 6" key="1">
    <citation type="submission" date="2023-10" db="EMBL/GenBank/DDBJ databases">
        <title>Draft Genome Sequence of Candida saopaulonensis from a very Premature Infant with Sepsis.</title>
        <authorList>
            <person name="Ning Y."/>
            <person name="Dai R."/>
            <person name="Xiao M."/>
            <person name="Xu Y."/>
            <person name="Yan Q."/>
            <person name="Zhang L."/>
        </authorList>
    </citation>
    <scope>NUCLEOTIDE SEQUENCE [LARGE SCALE GENOMIC DNA]</scope>
    <source>
        <strain evidence="5 6">19XY460</strain>
    </source>
</reference>
<dbReference type="Proteomes" id="UP001338582">
    <property type="component" value="Chromosome 4"/>
</dbReference>
<dbReference type="PANTHER" id="PTHR11360:SF177">
    <property type="entry name" value="RIBOFLAVIN TRANSPORTER MCH5"/>
    <property type="match status" value="1"/>
</dbReference>
<feature type="transmembrane region" description="Helical" evidence="3">
    <location>
        <begin position="221"/>
        <end position="241"/>
    </location>
</feature>
<gene>
    <name evidence="5" type="ORF">PUMCH_003369</name>
</gene>
<keyword evidence="3" id="KW-0812">Transmembrane</keyword>
<keyword evidence="3" id="KW-0472">Membrane</keyword>
<proteinExistence type="inferred from homology"/>
<dbReference type="InterPro" id="IPR020846">
    <property type="entry name" value="MFS_dom"/>
</dbReference>
<dbReference type="PROSITE" id="PS50850">
    <property type="entry name" value="MFS"/>
    <property type="match status" value="1"/>
</dbReference>
<feature type="transmembrane region" description="Helical" evidence="3">
    <location>
        <begin position="105"/>
        <end position="125"/>
    </location>
</feature>
<feature type="transmembrane region" description="Helical" evidence="3">
    <location>
        <begin position="155"/>
        <end position="180"/>
    </location>
</feature>
<dbReference type="AlphaFoldDB" id="A0AAX4HBT1"/>
<evidence type="ECO:0000256" key="3">
    <source>
        <dbReference type="SAM" id="Phobius"/>
    </source>
</evidence>
<dbReference type="KEGG" id="asau:88174433"/>
<feature type="transmembrane region" description="Helical" evidence="3">
    <location>
        <begin position="192"/>
        <end position="215"/>
    </location>
</feature>
<evidence type="ECO:0000259" key="4">
    <source>
        <dbReference type="PROSITE" id="PS50850"/>
    </source>
</evidence>
<dbReference type="PANTHER" id="PTHR11360">
    <property type="entry name" value="MONOCARBOXYLATE TRANSPORTER"/>
    <property type="match status" value="1"/>
</dbReference>
<dbReference type="GO" id="GO:0032218">
    <property type="term" value="P:riboflavin transport"/>
    <property type="evidence" value="ECO:0007669"/>
    <property type="project" value="TreeGrafter"/>
</dbReference>
<dbReference type="InterPro" id="IPR050327">
    <property type="entry name" value="Proton-linked_MCT"/>
</dbReference>